<organism evidence="16 17">
    <name type="scientific">Apodemus speciosus</name>
    <name type="common">Large Japanese field mouse</name>
    <dbReference type="NCBI Taxonomy" id="105296"/>
    <lineage>
        <taxon>Eukaryota</taxon>
        <taxon>Metazoa</taxon>
        <taxon>Chordata</taxon>
        <taxon>Craniata</taxon>
        <taxon>Vertebrata</taxon>
        <taxon>Euteleostomi</taxon>
        <taxon>Mammalia</taxon>
        <taxon>Eutheria</taxon>
        <taxon>Euarchontoglires</taxon>
        <taxon>Glires</taxon>
        <taxon>Rodentia</taxon>
        <taxon>Myomorpha</taxon>
        <taxon>Muroidea</taxon>
        <taxon>Muridae</taxon>
        <taxon>Murinae</taxon>
        <taxon>Apodemus</taxon>
    </lineage>
</organism>
<evidence type="ECO:0000256" key="9">
    <source>
        <dbReference type="ARBA" id="ARBA00022801"/>
    </source>
</evidence>
<evidence type="ECO:0000256" key="12">
    <source>
        <dbReference type="RuleBase" id="RU003946"/>
    </source>
</evidence>
<evidence type="ECO:0000256" key="3">
    <source>
        <dbReference type="ARBA" id="ARBA00004609"/>
    </source>
</evidence>
<comment type="catalytic activity">
    <reaction evidence="13">
        <text>a phosphate monoester + H2O = an alcohol + phosphate</text>
        <dbReference type="Rhea" id="RHEA:15017"/>
        <dbReference type="ChEBI" id="CHEBI:15377"/>
        <dbReference type="ChEBI" id="CHEBI:30879"/>
        <dbReference type="ChEBI" id="CHEBI:43474"/>
        <dbReference type="ChEBI" id="CHEBI:67140"/>
        <dbReference type="EC" id="3.1.3.1"/>
    </reaction>
</comment>
<evidence type="ECO:0000256" key="14">
    <source>
        <dbReference type="SAM" id="MobiDB-lite"/>
    </source>
</evidence>
<dbReference type="EMBL" id="BAAFST010000001">
    <property type="protein sequence ID" value="GAB1285193.1"/>
    <property type="molecule type" value="Genomic_DNA"/>
</dbReference>
<keyword evidence="7" id="KW-0472">Membrane</keyword>
<accession>A0ABQ0EDH0</accession>
<evidence type="ECO:0000313" key="16">
    <source>
        <dbReference type="EMBL" id="GAB1285193.1"/>
    </source>
</evidence>
<comment type="subcellular location">
    <subcellularLocation>
        <location evidence="3">Cell membrane</location>
        <topology evidence="3">Lipid-anchor</topology>
        <topology evidence="3">GPI-anchor</topology>
    </subcellularLocation>
</comment>
<feature type="chain" id="PRO_5045911455" description="Alkaline phosphatase" evidence="15">
    <location>
        <begin position="40"/>
        <end position="585"/>
    </location>
</feature>
<dbReference type="PANTHER" id="PTHR11596:SF43">
    <property type="entry name" value="INTESTINAL-TYPE ALKALINE PHOSPHATASE"/>
    <property type="match status" value="1"/>
</dbReference>
<keyword evidence="17" id="KW-1185">Reference proteome</keyword>
<dbReference type="Proteomes" id="UP001623349">
    <property type="component" value="Unassembled WGS sequence"/>
</dbReference>
<comment type="caution">
    <text evidence="16">The sequence shown here is derived from an EMBL/GenBank/DDBJ whole genome shotgun (WGS) entry which is preliminary data.</text>
</comment>
<comment type="subunit">
    <text evidence="5">Homodimer.</text>
</comment>
<evidence type="ECO:0000313" key="17">
    <source>
        <dbReference type="Proteomes" id="UP001623349"/>
    </source>
</evidence>
<feature type="signal peptide" evidence="15">
    <location>
        <begin position="1"/>
        <end position="39"/>
    </location>
</feature>
<comment type="cofactor">
    <cofactor evidence="2">
        <name>Zn(2+)</name>
        <dbReference type="ChEBI" id="CHEBI:29105"/>
    </cofactor>
</comment>
<evidence type="ECO:0000256" key="11">
    <source>
        <dbReference type="ARBA" id="ARBA00022842"/>
    </source>
</evidence>
<feature type="compositionally biased region" description="Low complexity" evidence="14">
    <location>
        <begin position="534"/>
        <end position="558"/>
    </location>
</feature>
<dbReference type="InterPro" id="IPR017850">
    <property type="entry name" value="Alkaline_phosphatase_core_sf"/>
</dbReference>
<dbReference type="EC" id="3.1.3.1" evidence="6 13"/>
<keyword evidence="7" id="KW-0325">Glycoprotein</keyword>
<evidence type="ECO:0000256" key="2">
    <source>
        <dbReference type="ARBA" id="ARBA00001947"/>
    </source>
</evidence>
<dbReference type="SUPFAM" id="SSF53649">
    <property type="entry name" value="Alkaline phosphatase-like"/>
    <property type="match status" value="1"/>
</dbReference>
<comment type="similarity">
    <text evidence="4 12">Belongs to the alkaline phosphatase family.</text>
</comment>
<evidence type="ECO:0000256" key="13">
    <source>
        <dbReference type="RuleBase" id="RU003947"/>
    </source>
</evidence>
<dbReference type="CDD" id="cd16012">
    <property type="entry name" value="ALP"/>
    <property type="match status" value="1"/>
</dbReference>
<dbReference type="SMART" id="SM00098">
    <property type="entry name" value="alkPPc"/>
    <property type="match status" value="1"/>
</dbReference>
<dbReference type="Gene3D" id="3.40.720.10">
    <property type="entry name" value="Alkaline Phosphatase, subunit A"/>
    <property type="match status" value="1"/>
</dbReference>
<protein>
    <recommendedName>
        <fullName evidence="6 13">Alkaline phosphatase</fullName>
        <ecNumber evidence="6 13">3.1.3.1</ecNumber>
    </recommendedName>
</protein>
<keyword evidence="15" id="KW-0732">Signal</keyword>
<comment type="cofactor">
    <cofactor evidence="1">
        <name>Mg(2+)</name>
        <dbReference type="ChEBI" id="CHEBI:18420"/>
    </cofactor>
</comment>
<evidence type="ECO:0000256" key="15">
    <source>
        <dbReference type="SAM" id="SignalP"/>
    </source>
</evidence>
<keyword evidence="7" id="KW-0336">GPI-anchor</keyword>
<keyword evidence="11 13" id="KW-0460">Magnesium</keyword>
<dbReference type="Pfam" id="PF00245">
    <property type="entry name" value="Alk_phosphatase"/>
    <property type="match status" value="1"/>
</dbReference>
<gene>
    <name evidence="16" type="ORF">APTSU1_000042300</name>
</gene>
<keyword evidence="7" id="KW-0449">Lipoprotein</keyword>
<dbReference type="PANTHER" id="PTHR11596">
    <property type="entry name" value="ALKALINE PHOSPHATASE"/>
    <property type="match status" value="1"/>
</dbReference>
<evidence type="ECO:0000256" key="7">
    <source>
        <dbReference type="ARBA" id="ARBA00022622"/>
    </source>
</evidence>
<dbReference type="PRINTS" id="PR00113">
    <property type="entry name" value="ALKPHPHTASE"/>
</dbReference>
<feature type="region of interest" description="Disordered" evidence="14">
    <location>
        <begin position="521"/>
        <end position="558"/>
    </location>
</feature>
<dbReference type="InterPro" id="IPR001952">
    <property type="entry name" value="Alkaline_phosphatase"/>
</dbReference>
<dbReference type="PROSITE" id="PS00123">
    <property type="entry name" value="ALKALINE_PHOSPHATASE"/>
    <property type="match status" value="1"/>
</dbReference>
<name>A0ABQ0EDH0_APOSI</name>
<proteinExistence type="inferred from homology"/>
<evidence type="ECO:0000256" key="5">
    <source>
        <dbReference type="ARBA" id="ARBA00011738"/>
    </source>
</evidence>
<dbReference type="InterPro" id="IPR018299">
    <property type="entry name" value="Alkaline_phosphatase_AS"/>
</dbReference>
<evidence type="ECO:0000256" key="4">
    <source>
        <dbReference type="ARBA" id="ARBA00005984"/>
    </source>
</evidence>
<sequence>MLIPRCPSSSTAAVPPPTPAMRGTWALLLLGLRLQLSLSVIPVEEENPAFWNQKAAEALDVAKKLQPIQTSAKNLIIFLGDGMGVPTVTATRILKGQLTGHLGPETPLAMDHFPYMALSKTYSVDRQVPDSASTATAYLCGVKTNYKTIGVSAAARFDQCNTTFGNEVFSVMYHAKQAGKSVGVVTTTRVQHASPAGTYVHTVNRNWYGDADMPASALQEGCKDIATQLISNMDINVRDNGVILGGGRKYMFPAGTPDPEYPDDVNETGTRLDGKNLVEEWLSKHQGAQYVWNLTQLIEKSQDPSVTYLMGLFEPVDTKFEIQRDPLADPSLEDMTEAALRVLSRNPKGFYLFVEGGRIDRGHHLGTAYLALTEAVMFDSAIQKASQLTSEKDTLTVVTADHSHVFSFGGYTLRGTSIFGLAPLNALDGKPYTSILYGNGPGYVGTGERPNVTEAESRNSSYQQQAAVPVKSETHGGEDVAIFARGPQAHLLHGVQEQNYIAHVMAFAACLEPYTDCGLAPPADESSSDVPSQTTTTTRQTTTTTTTITTPVQNSASSLGPATAPLALALLAGTLLLLLGAPAES</sequence>
<evidence type="ECO:0000256" key="1">
    <source>
        <dbReference type="ARBA" id="ARBA00001946"/>
    </source>
</evidence>
<evidence type="ECO:0000256" key="8">
    <source>
        <dbReference type="ARBA" id="ARBA00022723"/>
    </source>
</evidence>
<keyword evidence="8" id="KW-0479">Metal-binding</keyword>
<evidence type="ECO:0000256" key="6">
    <source>
        <dbReference type="ARBA" id="ARBA00012647"/>
    </source>
</evidence>
<evidence type="ECO:0000256" key="10">
    <source>
        <dbReference type="ARBA" id="ARBA00022833"/>
    </source>
</evidence>
<keyword evidence="9 13" id="KW-0378">Hydrolase</keyword>
<keyword evidence="10 13" id="KW-0862">Zinc</keyword>
<reference evidence="16 17" key="1">
    <citation type="submission" date="2024-08" db="EMBL/GenBank/DDBJ databases">
        <title>The draft genome of Apodemus speciosus.</title>
        <authorList>
            <person name="Nabeshima K."/>
            <person name="Suzuki S."/>
            <person name="Onuma M."/>
        </authorList>
    </citation>
    <scope>NUCLEOTIDE SEQUENCE [LARGE SCALE GENOMIC DNA]</scope>
    <source>
        <strain evidence="16">IB14-021</strain>
    </source>
</reference>